<name>A0A5N6W6N3_9EURO</name>
<feature type="transmembrane region" description="Helical" evidence="5">
    <location>
        <begin position="151"/>
        <end position="169"/>
    </location>
</feature>
<dbReference type="PANTHER" id="PTHR47784:SF5">
    <property type="entry name" value="STEROL UPTAKE CONTROL PROTEIN 2"/>
    <property type="match status" value="1"/>
</dbReference>
<dbReference type="AlphaFoldDB" id="A0A5N6W6N3"/>
<evidence type="ECO:0000313" key="8">
    <source>
        <dbReference type="Proteomes" id="UP000325433"/>
    </source>
</evidence>
<dbReference type="PANTHER" id="PTHR47784">
    <property type="entry name" value="STEROL UPTAKE CONTROL PROTEIN 2"/>
    <property type="match status" value="1"/>
</dbReference>
<keyword evidence="5" id="KW-0472">Membrane</keyword>
<organism evidence="7 8">
    <name type="scientific">Aspergillus transmontanensis</name>
    <dbReference type="NCBI Taxonomy" id="1034304"/>
    <lineage>
        <taxon>Eukaryota</taxon>
        <taxon>Fungi</taxon>
        <taxon>Dikarya</taxon>
        <taxon>Ascomycota</taxon>
        <taxon>Pezizomycotina</taxon>
        <taxon>Eurotiomycetes</taxon>
        <taxon>Eurotiomycetidae</taxon>
        <taxon>Eurotiales</taxon>
        <taxon>Aspergillaceae</taxon>
        <taxon>Aspergillus</taxon>
        <taxon>Aspergillus subgen. Circumdati</taxon>
    </lineage>
</organism>
<dbReference type="InterPro" id="IPR001138">
    <property type="entry name" value="Zn2Cys6_DnaBD"/>
</dbReference>
<dbReference type="PROSITE" id="PS50048">
    <property type="entry name" value="ZN2_CY6_FUNGAL_2"/>
    <property type="match status" value="1"/>
</dbReference>
<keyword evidence="4" id="KW-0539">Nucleus</keyword>
<evidence type="ECO:0000256" key="3">
    <source>
        <dbReference type="ARBA" id="ARBA00023163"/>
    </source>
</evidence>
<evidence type="ECO:0000256" key="2">
    <source>
        <dbReference type="ARBA" id="ARBA00023125"/>
    </source>
</evidence>
<proteinExistence type="predicted"/>
<keyword evidence="5" id="KW-1133">Transmembrane helix</keyword>
<reference evidence="8" key="1">
    <citation type="submission" date="2019-04" db="EMBL/GenBank/DDBJ databases">
        <title>Friends and foes A comparative genomics studyof 23 Aspergillus species from section Flavi.</title>
        <authorList>
            <consortium name="DOE Joint Genome Institute"/>
            <person name="Kjaerbolling I."/>
            <person name="Vesth T."/>
            <person name="Frisvad J.C."/>
            <person name="Nybo J.L."/>
            <person name="Theobald S."/>
            <person name="Kildgaard S."/>
            <person name="Isbrandt T."/>
            <person name="Kuo A."/>
            <person name="Sato A."/>
            <person name="Lyhne E.K."/>
            <person name="Kogle M.E."/>
            <person name="Wiebenga A."/>
            <person name="Kun R.S."/>
            <person name="Lubbers R.J."/>
            <person name="Makela M.R."/>
            <person name="Barry K."/>
            <person name="Chovatia M."/>
            <person name="Clum A."/>
            <person name="Daum C."/>
            <person name="Haridas S."/>
            <person name="He G."/>
            <person name="LaButti K."/>
            <person name="Lipzen A."/>
            <person name="Mondo S."/>
            <person name="Riley R."/>
            <person name="Salamov A."/>
            <person name="Simmons B.A."/>
            <person name="Magnuson J.K."/>
            <person name="Henrissat B."/>
            <person name="Mortensen U.H."/>
            <person name="Larsen T.O."/>
            <person name="Devries R.P."/>
            <person name="Grigoriev I.V."/>
            <person name="Machida M."/>
            <person name="Baker S.E."/>
            <person name="Andersen M.R."/>
        </authorList>
    </citation>
    <scope>NUCLEOTIDE SEQUENCE [LARGE SCALE GENOMIC DNA]</scope>
    <source>
        <strain evidence="8">CBS 130015</strain>
    </source>
</reference>
<dbReference type="CDD" id="cd00067">
    <property type="entry name" value="GAL4"/>
    <property type="match status" value="1"/>
</dbReference>
<feature type="domain" description="Zn(2)-C6 fungal-type" evidence="6">
    <location>
        <begin position="13"/>
        <end position="41"/>
    </location>
</feature>
<dbReference type="InterPro" id="IPR053157">
    <property type="entry name" value="Sterol_Uptake_Regulator"/>
</dbReference>
<dbReference type="GO" id="GO:0003677">
    <property type="term" value="F:DNA binding"/>
    <property type="evidence" value="ECO:0007669"/>
    <property type="project" value="UniProtKB-KW"/>
</dbReference>
<dbReference type="EMBL" id="ML738314">
    <property type="protein sequence ID" value="KAE8315050.1"/>
    <property type="molecule type" value="Genomic_DNA"/>
</dbReference>
<dbReference type="InterPro" id="IPR036864">
    <property type="entry name" value="Zn2-C6_fun-type_DNA-bd_sf"/>
</dbReference>
<evidence type="ECO:0000256" key="5">
    <source>
        <dbReference type="SAM" id="Phobius"/>
    </source>
</evidence>
<evidence type="ECO:0000313" key="7">
    <source>
        <dbReference type="EMBL" id="KAE8315050.1"/>
    </source>
</evidence>
<keyword evidence="5" id="KW-0812">Transmembrane</keyword>
<dbReference type="SMART" id="SM00066">
    <property type="entry name" value="GAL4"/>
    <property type="match status" value="1"/>
</dbReference>
<dbReference type="Proteomes" id="UP000325433">
    <property type="component" value="Unassembled WGS sequence"/>
</dbReference>
<keyword evidence="1" id="KW-0805">Transcription regulation</keyword>
<dbReference type="Gene3D" id="4.10.240.10">
    <property type="entry name" value="Zn(2)-C6 fungal-type DNA-binding domain"/>
    <property type="match status" value="1"/>
</dbReference>
<evidence type="ECO:0000256" key="4">
    <source>
        <dbReference type="ARBA" id="ARBA00023242"/>
    </source>
</evidence>
<evidence type="ECO:0000256" key="1">
    <source>
        <dbReference type="ARBA" id="ARBA00023015"/>
    </source>
</evidence>
<keyword evidence="2" id="KW-0238">DNA-binding</keyword>
<dbReference type="GO" id="GO:0001228">
    <property type="term" value="F:DNA-binding transcription activator activity, RNA polymerase II-specific"/>
    <property type="evidence" value="ECO:0007669"/>
    <property type="project" value="TreeGrafter"/>
</dbReference>
<keyword evidence="8" id="KW-1185">Reference proteome</keyword>
<gene>
    <name evidence="7" type="ORF">BDV41DRAFT_586851</name>
</gene>
<accession>A0A5N6W6N3</accession>
<keyword evidence="3" id="KW-0804">Transcription</keyword>
<dbReference type="GO" id="GO:0008270">
    <property type="term" value="F:zinc ion binding"/>
    <property type="evidence" value="ECO:0007669"/>
    <property type="project" value="InterPro"/>
</dbReference>
<protein>
    <recommendedName>
        <fullName evidence="6">Zn(2)-C6 fungal-type domain-containing protein</fullName>
    </recommendedName>
</protein>
<evidence type="ECO:0000259" key="6">
    <source>
        <dbReference type="PROSITE" id="PS50048"/>
    </source>
</evidence>
<dbReference type="SUPFAM" id="SSF57701">
    <property type="entry name" value="Zn2/Cys6 DNA-binding domain"/>
    <property type="match status" value="1"/>
</dbReference>
<dbReference type="Pfam" id="PF00172">
    <property type="entry name" value="Zn_clus"/>
    <property type="match status" value="1"/>
</dbReference>
<sequence length="350" mass="38953">MTASRRKSKSRHGCFQCKRRSVKCDEKRPQCSNCDNRRDICRCATPAIATAVEPEGAILNREGTLDCHPSPTQTLWVGYEASSPTNQLNIPHLKLLLNWTTSTCHTISRNHANARVWQAPIPEKAVSCPHPLHGIFTISALHLAITRETNVGFALSSLLIVFAFGFPLATASQHQTKANSPDGLVHIFKLSRKMIKFATPTMNEVHTSKIGGLLLVEEVQSSLSFSSCVVINALREQLNTVCSPTHEHDQAFADNVACLEKLYVELDGTGYIVSRAFMWICDVPETFIALVPTTKPFALVIIAHYCVILHRLRKCWWIASWGERVMNVIVATLGLEWKPSVAWALDTVNE</sequence>